<accession>A0ABR5AY73</accession>
<organism evidence="1 2">
    <name type="scientific">Bacillus badius</name>
    <dbReference type="NCBI Taxonomy" id="1455"/>
    <lineage>
        <taxon>Bacteria</taxon>
        <taxon>Bacillati</taxon>
        <taxon>Bacillota</taxon>
        <taxon>Bacilli</taxon>
        <taxon>Bacillales</taxon>
        <taxon>Bacillaceae</taxon>
        <taxon>Pseudobacillus</taxon>
    </lineage>
</organism>
<dbReference type="Pfam" id="PF11116">
    <property type="entry name" value="DUF2624"/>
    <property type="match status" value="1"/>
</dbReference>
<dbReference type="InterPro" id="IPR020277">
    <property type="entry name" value="DUF2624"/>
</dbReference>
<protein>
    <recommendedName>
        <fullName evidence="3">tRNA methyltransferase</fullName>
    </recommendedName>
</protein>
<comment type="caution">
    <text evidence="1">The sequence shown here is derived from an EMBL/GenBank/DDBJ whole genome shotgun (WGS) entry which is preliminary data.</text>
</comment>
<reference evidence="1 2" key="1">
    <citation type="submission" date="2015-01" db="EMBL/GenBank/DDBJ databases">
        <title>Genome Assembly of Bacillus badius MTCC 1458.</title>
        <authorList>
            <person name="Verma A."/>
            <person name="Khatri I."/>
            <person name="Mual P."/>
            <person name="Subramanian S."/>
            <person name="Krishnamurthi S."/>
        </authorList>
    </citation>
    <scope>NUCLEOTIDE SEQUENCE [LARGE SCALE GENOMIC DNA]</scope>
    <source>
        <strain evidence="1 2">MTCC 1458</strain>
    </source>
</reference>
<keyword evidence="2" id="KW-1185">Reference proteome</keyword>
<dbReference type="RefSeq" id="WP_041097269.1">
    <property type="nucleotide sequence ID" value="NZ_BSSZ01000002.1"/>
</dbReference>
<evidence type="ECO:0000313" key="2">
    <source>
        <dbReference type="Proteomes" id="UP000031982"/>
    </source>
</evidence>
<evidence type="ECO:0008006" key="3">
    <source>
        <dbReference type="Google" id="ProtNLM"/>
    </source>
</evidence>
<proteinExistence type="predicted"/>
<evidence type="ECO:0000313" key="1">
    <source>
        <dbReference type="EMBL" id="KIL79688.1"/>
    </source>
</evidence>
<dbReference type="Proteomes" id="UP000031982">
    <property type="component" value="Unassembled WGS sequence"/>
</dbReference>
<dbReference type="EMBL" id="JXLP01000002">
    <property type="protein sequence ID" value="KIL79688.1"/>
    <property type="molecule type" value="Genomic_DNA"/>
</dbReference>
<sequence length="84" mass="9650">MKFLQHLINQKAQTITADELLNYAKGLDIPLKREEAEKVSSLLRRQKVNLFNEQARASLLREIAAITNEQTANKLNKLLTTFLQ</sequence>
<name>A0ABR5AY73_BACBA</name>
<dbReference type="GeneID" id="92776128"/>
<gene>
    <name evidence="1" type="ORF">SD77_2142</name>
</gene>